<dbReference type="Proteomes" id="UP000004090">
    <property type="component" value="Unassembled WGS sequence"/>
</dbReference>
<comment type="caution">
    <text evidence="2">The sequence shown here is derived from an EMBL/GenBank/DDBJ whole genome shotgun (WGS) entry which is preliminary data.</text>
</comment>
<evidence type="ECO:0000313" key="3">
    <source>
        <dbReference type="Proteomes" id="UP000004090"/>
    </source>
</evidence>
<proteinExistence type="predicted"/>
<dbReference type="Pfam" id="PF09605">
    <property type="entry name" value="Trep_Strep"/>
    <property type="match status" value="1"/>
</dbReference>
<feature type="transmembrane region" description="Helical" evidence="1">
    <location>
        <begin position="90"/>
        <end position="106"/>
    </location>
</feature>
<feature type="transmembrane region" description="Helical" evidence="1">
    <location>
        <begin position="15"/>
        <end position="35"/>
    </location>
</feature>
<dbReference type="HOGENOM" id="CLU_093450_1_0_9"/>
<feature type="transmembrane region" description="Helical" evidence="1">
    <location>
        <begin position="118"/>
        <end position="139"/>
    </location>
</feature>
<dbReference type="eggNOG" id="ENOG502ZBND">
    <property type="taxonomic scope" value="Bacteria"/>
</dbReference>
<organism evidence="2 3">
    <name type="scientific">Amedibacillus dolichus DSM 3991</name>
    <dbReference type="NCBI Taxonomy" id="428127"/>
    <lineage>
        <taxon>Bacteria</taxon>
        <taxon>Bacillati</taxon>
        <taxon>Bacillota</taxon>
        <taxon>Erysipelotrichia</taxon>
        <taxon>Erysipelotrichales</taxon>
        <taxon>Erysipelotrichaceae</taxon>
        <taxon>Amedibacillus</taxon>
    </lineage>
</organism>
<sequence>MEVFVMNNKLQTKDLINLGLFTVLYFVIGCCVAIPIGFVPIFLPVLGSLWSLITGIPFMLFLTRVKKFGMVTIMGVLSGLLMGLTGMGFWGVPMGLIFGLLGDLILKSGDYKSAKKSILGYAVFSLWMVGTYIPMYFMVEDSWASFAASFGEEYADRVMAVMPMWSIILVVAGIFVFAILGGLLGKALLKKHFAKAGIA</sequence>
<evidence type="ECO:0000256" key="1">
    <source>
        <dbReference type="SAM" id="Phobius"/>
    </source>
</evidence>
<reference evidence="2 3" key="2">
    <citation type="submission" date="2007-09" db="EMBL/GenBank/DDBJ databases">
        <authorList>
            <person name="Fulton L."/>
            <person name="Clifton S."/>
            <person name="Fulton B."/>
            <person name="Xu J."/>
            <person name="Minx P."/>
            <person name="Pepin K.H."/>
            <person name="Johnson M."/>
            <person name="Thiruvilangam P."/>
            <person name="Bhonagiri V."/>
            <person name="Nash W.E."/>
            <person name="Mardis E.R."/>
            <person name="Wilson R.K."/>
        </authorList>
    </citation>
    <scope>NUCLEOTIDE SEQUENCE [LARGE SCALE GENOMIC DNA]</scope>
    <source>
        <strain evidence="2 3">DSM 3991</strain>
    </source>
</reference>
<gene>
    <name evidence="2" type="ORF">EUBDOL_00123</name>
</gene>
<dbReference type="EMBL" id="ABAW02000010">
    <property type="protein sequence ID" value="EDP12215.1"/>
    <property type="molecule type" value="Genomic_DNA"/>
</dbReference>
<feature type="transmembrane region" description="Helical" evidence="1">
    <location>
        <begin position="41"/>
        <end position="61"/>
    </location>
</feature>
<keyword evidence="1" id="KW-0472">Membrane</keyword>
<dbReference type="STRING" id="428127.EUBDOL_00123"/>
<reference evidence="2 3" key="1">
    <citation type="submission" date="2007-09" db="EMBL/GenBank/DDBJ databases">
        <title>Draft genome sequence of Eubacterium dolichum (DSM 3991).</title>
        <authorList>
            <person name="Sudarsanam P."/>
            <person name="Ley R."/>
            <person name="Guruge J."/>
            <person name="Turnbaugh P.J."/>
            <person name="Mahowald M."/>
            <person name="Liep D."/>
            <person name="Gordon J."/>
        </authorList>
    </citation>
    <scope>NUCLEOTIDE SEQUENCE [LARGE SCALE GENOMIC DNA]</scope>
    <source>
        <strain evidence="2 3">DSM 3991</strain>
    </source>
</reference>
<feature type="transmembrane region" description="Helical" evidence="1">
    <location>
        <begin position="159"/>
        <end position="185"/>
    </location>
</feature>
<dbReference type="AlphaFoldDB" id="A8R7Z1"/>
<keyword evidence="1" id="KW-0812">Transmembrane</keyword>
<evidence type="ECO:0000313" key="2">
    <source>
        <dbReference type="EMBL" id="EDP12215.1"/>
    </source>
</evidence>
<evidence type="ECO:0008006" key="4">
    <source>
        <dbReference type="Google" id="ProtNLM"/>
    </source>
</evidence>
<dbReference type="InterPro" id="IPR011733">
    <property type="entry name" value="CHP02185_IM"/>
</dbReference>
<dbReference type="NCBIfam" id="TIGR02185">
    <property type="entry name" value="Trep_Strep"/>
    <property type="match status" value="1"/>
</dbReference>
<keyword evidence="1" id="KW-1133">Transmembrane helix</keyword>
<accession>A8R7Z1</accession>
<name>A8R7Z1_9FIRM</name>
<protein>
    <recommendedName>
        <fullName evidence="4">Trep_Strep domain-containing protein</fullName>
    </recommendedName>
</protein>